<evidence type="ECO:0000256" key="2">
    <source>
        <dbReference type="ARBA" id="ARBA00022638"/>
    </source>
</evidence>
<dbReference type="GO" id="GO:0003796">
    <property type="term" value="F:lysozyme activity"/>
    <property type="evidence" value="ECO:0007669"/>
    <property type="project" value="InterPro"/>
</dbReference>
<dbReference type="GO" id="GO:0042742">
    <property type="term" value="P:defense response to bacterium"/>
    <property type="evidence" value="ECO:0007669"/>
    <property type="project" value="UniProtKB-KW"/>
</dbReference>
<dbReference type="PANTHER" id="PTHR38107">
    <property type="match status" value="1"/>
</dbReference>
<dbReference type="Proteomes" id="UP000240883">
    <property type="component" value="Unassembled WGS sequence"/>
</dbReference>
<dbReference type="Gene3D" id="1.10.530.40">
    <property type="match status" value="1"/>
</dbReference>
<organism evidence="3 4">
    <name type="scientific">Corynespora cassiicola Philippines</name>
    <dbReference type="NCBI Taxonomy" id="1448308"/>
    <lineage>
        <taxon>Eukaryota</taxon>
        <taxon>Fungi</taxon>
        <taxon>Dikarya</taxon>
        <taxon>Ascomycota</taxon>
        <taxon>Pezizomycotina</taxon>
        <taxon>Dothideomycetes</taxon>
        <taxon>Pleosporomycetidae</taxon>
        <taxon>Pleosporales</taxon>
        <taxon>Corynesporascaceae</taxon>
        <taxon>Corynespora</taxon>
    </lineage>
</organism>
<protein>
    <submittedName>
        <fullName evidence="3">Lysozyme-like protein</fullName>
    </submittedName>
</protein>
<evidence type="ECO:0000313" key="3">
    <source>
        <dbReference type="EMBL" id="PSN65206.1"/>
    </source>
</evidence>
<dbReference type="InterPro" id="IPR002196">
    <property type="entry name" value="Glyco_hydro_24"/>
</dbReference>
<keyword evidence="4" id="KW-1185">Reference proteome</keyword>
<dbReference type="Pfam" id="PF00959">
    <property type="entry name" value="Phage_lysozyme"/>
    <property type="match status" value="1"/>
</dbReference>
<dbReference type="InterPro" id="IPR023347">
    <property type="entry name" value="Lysozyme_dom_sf"/>
</dbReference>
<name>A0A2T2NIX6_CORCC</name>
<evidence type="ECO:0000256" key="1">
    <source>
        <dbReference type="ARBA" id="ARBA00022529"/>
    </source>
</evidence>
<dbReference type="AlphaFoldDB" id="A0A2T2NIX6"/>
<gene>
    <name evidence="3" type="ORF">BS50DRAFT_575272</name>
</gene>
<keyword evidence="2" id="KW-0081">Bacteriolytic enzyme</keyword>
<evidence type="ECO:0000313" key="4">
    <source>
        <dbReference type="Proteomes" id="UP000240883"/>
    </source>
</evidence>
<proteinExistence type="predicted"/>
<dbReference type="PANTHER" id="PTHR38107:SF3">
    <property type="entry name" value="LYSOZYME RRRD-RELATED"/>
    <property type="match status" value="1"/>
</dbReference>
<sequence>MNSDNLSDYMSPEGVETLKSLEGFSSVPYADGKNGQSEGYGVRKDLHPELATKTGEFLTKEEATKQMGKAIVKIAKLFIAKIGRTVWDAMNQGQRDATLMCAYNMGAQGAFDSFGRCLIERDWEGAEKRIRISRTTGHHNGKVVDLSRRRQQEADLFRKATLEQ</sequence>
<dbReference type="GO" id="GO:0031640">
    <property type="term" value="P:killing of cells of another organism"/>
    <property type="evidence" value="ECO:0007669"/>
    <property type="project" value="UniProtKB-KW"/>
</dbReference>
<dbReference type="EMBL" id="KZ678137">
    <property type="protein sequence ID" value="PSN65206.1"/>
    <property type="molecule type" value="Genomic_DNA"/>
</dbReference>
<keyword evidence="1" id="KW-0929">Antimicrobial</keyword>
<dbReference type="InterPro" id="IPR051018">
    <property type="entry name" value="Bacteriophage_GH24"/>
</dbReference>
<reference evidence="3 4" key="1">
    <citation type="journal article" date="2018" name="Front. Microbiol.">
        <title>Genome-Wide Analysis of Corynespora cassiicola Leaf Fall Disease Putative Effectors.</title>
        <authorList>
            <person name="Lopez D."/>
            <person name="Ribeiro S."/>
            <person name="Label P."/>
            <person name="Fumanal B."/>
            <person name="Venisse J.S."/>
            <person name="Kohler A."/>
            <person name="de Oliveira R.R."/>
            <person name="Labutti K."/>
            <person name="Lipzen A."/>
            <person name="Lail K."/>
            <person name="Bauer D."/>
            <person name="Ohm R.A."/>
            <person name="Barry K.W."/>
            <person name="Spatafora J."/>
            <person name="Grigoriev I.V."/>
            <person name="Martin F.M."/>
            <person name="Pujade-Renaud V."/>
        </authorList>
    </citation>
    <scope>NUCLEOTIDE SEQUENCE [LARGE SCALE GENOMIC DNA]</scope>
    <source>
        <strain evidence="3 4">Philippines</strain>
    </source>
</reference>
<dbReference type="SUPFAM" id="SSF53955">
    <property type="entry name" value="Lysozyme-like"/>
    <property type="match status" value="1"/>
</dbReference>
<dbReference type="GO" id="GO:0009253">
    <property type="term" value="P:peptidoglycan catabolic process"/>
    <property type="evidence" value="ECO:0007669"/>
    <property type="project" value="InterPro"/>
</dbReference>
<dbReference type="InterPro" id="IPR023346">
    <property type="entry name" value="Lysozyme-like_dom_sf"/>
</dbReference>
<dbReference type="GO" id="GO:0016998">
    <property type="term" value="P:cell wall macromolecule catabolic process"/>
    <property type="evidence" value="ECO:0007669"/>
    <property type="project" value="InterPro"/>
</dbReference>
<accession>A0A2T2NIX6</accession>